<dbReference type="GO" id="GO:0008506">
    <property type="term" value="F:sucrose:proton symporter activity"/>
    <property type="evidence" value="ECO:0007669"/>
    <property type="project" value="TreeGrafter"/>
</dbReference>
<comment type="subcellular location">
    <subcellularLocation>
        <location evidence="1">Membrane</location>
        <topology evidence="1">Multi-pass membrane protein</topology>
    </subcellularLocation>
</comment>
<dbReference type="HOGENOM" id="CLU_018303_0_0_1"/>
<feature type="transmembrane region" description="Helical" evidence="7">
    <location>
        <begin position="642"/>
        <end position="662"/>
    </location>
</feature>
<feature type="region of interest" description="Disordered" evidence="6">
    <location>
        <begin position="537"/>
        <end position="582"/>
    </location>
</feature>
<dbReference type="VEuPathDB" id="FungiDB:A1Q1_02312"/>
<keyword evidence="4 7" id="KW-1133">Transmembrane helix</keyword>
<feature type="transmembrane region" description="Helical" evidence="7">
    <location>
        <begin position="338"/>
        <end position="357"/>
    </location>
</feature>
<feature type="transmembrane region" description="Helical" evidence="7">
    <location>
        <begin position="421"/>
        <end position="439"/>
    </location>
</feature>
<proteinExistence type="predicted"/>
<dbReference type="GeneID" id="25985826"/>
<feature type="region of interest" description="Disordered" evidence="6">
    <location>
        <begin position="508"/>
        <end position="527"/>
    </location>
</feature>
<feature type="transmembrane region" description="Helical" evidence="7">
    <location>
        <begin position="588"/>
        <end position="615"/>
    </location>
</feature>
<sequence length="670" mass="72066">MLTRRAHLRIQDRGLFGSATLRVPGSRASSDACLAHDAIYGLSASLPVGDTDLRAEHSDPCLSHRSHTGERNSHTLTQFPANMTGGGAFVTAPREEYDLGASASDHSVQWVGTPGVKGPPWARLPLLTVGMLGTQVVCVALSSGAGVEQVMDVARVRRRAAVGTHRPAPDRRIRRPLPLTVRQKTPFYASWHRYRMLRHDAAGVVARAGWPPRSSINAVMATDRALIVDTLTSSQQEEGNAWAGRMIGIGGVAGFFVRHQSRSGLWSSLRAIWENMFTLPPSIRTICFIQFFANLGWYPVMFYTSLWVSNIYKENNPQGTLDKATWDADAVRSGNRALFLQAIICLFVSVIAPFLVADSGIQSSAKASYTSLPTEAGGAAPTHRRHGSVSDRVKSFLGSAVDWVRSGGISLPIRGLTLIKLWLGAQIVFVSCMLCTWWTTTVGGAYFLIGVTGFGWALAQWAPFALLGELVLLDVPSATPAELDAITRSVGTSEVLFAAVEESAGMSSGHARSRSASRTHVRAPSHEVVKAGSGFAAHLNDSDDEDEEHDTTVVLRHSEDDSDDEEPVPRTPSRAGTRQPSTADKAGLILGIHNVFIVMPQFVITAVSSLVFYIMEPGPDAPVKPDAPEGAPAPKNPDAVGLVFRIGGTAAAVGAVLSYRLAKRWARGEQ</sequence>
<dbReference type="RefSeq" id="XP_014180732.1">
    <property type="nucleotide sequence ID" value="XM_014325257.1"/>
</dbReference>
<gene>
    <name evidence="8" type="ORF">A1Q1_02312</name>
</gene>
<keyword evidence="3 7" id="KW-0812">Transmembrane</keyword>
<dbReference type="PANTHER" id="PTHR19432:SF91">
    <property type="entry name" value="GENERAL ALPHA-GLUCOSIDE PERMEASE"/>
    <property type="match status" value="1"/>
</dbReference>
<evidence type="ECO:0000256" key="5">
    <source>
        <dbReference type="ARBA" id="ARBA00023136"/>
    </source>
</evidence>
<evidence type="ECO:0000313" key="9">
    <source>
        <dbReference type="Proteomes" id="UP000002748"/>
    </source>
</evidence>
<accession>J4UCF6</accession>
<evidence type="ECO:0000256" key="3">
    <source>
        <dbReference type="ARBA" id="ARBA00022692"/>
    </source>
</evidence>
<keyword evidence="5 7" id="KW-0472">Membrane</keyword>
<dbReference type="AlphaFoldDB" id="J4UCF6"/>
<name>J4UCF6_TRIAS</name>
<dbReference type="Proteomes" id="UP000002748">
    <property type="component" value="Unassembled WGS sequence"/>
</dbReference>
<dbReference type="KEGG" id="tasa:A1Q1_02312"/>
<dbReference type="EMBL" id="ALBS01000195">
    <property type="protein sequence ID" value="EJT48675.1"/>
    <property type="molecule type" value="Genomic_DNA"/>
</dbReference>
<evidence type="ECO:0000256" key="6">
    <source>
        <dbReference type="SAM" id="MobiDB-lite"/>
    </source>
</evidence>
<dbReference type="OrthoDB" id="28755at2759"/>
<reference evidence="8 9" key="1">
    <citation type="journal article" date="2012" name="Eukaryot. Cell">
        <title>Draft genome sequence of CBS 2479, the standard type strain of Trichosporon asahii.</title>
        <authorList>
            <person name="Yang R.Y."/>
            <person name="Li H.T."/>
            <person name="Zhu H."/>
            <person name="Zhou G.P."/>
            <person name="Wang M."/>
            <person name="Wang L."/>
        </authorList>
    </citation>
    <scope>NUCLEOTIDE SEQUENCE [LARGE SCALE GENOMIC DNA]</scope>
    <source>
        <strain evidence="9">ATCC 90039 / CBS 2479 / JCM 2466 / KCTC 7840 / NCYC 2677 / UAMH 7654</strain>
    </source>
</reference>
<feature type="region of interest" description="Disordered" evidence="6">
    <location>
        <begin position="58"/>
        <end position="81"/>
    </location>
</feature>
<evidence type="ECO:0000256" key="7">
    <source>
        <dbReference type="SAM" id="Phobius"/>
    </source>
</evidence>
<evidence type="ECO:0000256" key="4">
    <source>
        <dbReference type="ARBA" id="ARBA00022989"/>
    </source>
</evidence>
<evidence type="ECO:0000256" key="1">
    <source>
        <dbReference type="ARBA" id="ARBA00004141"/>
    </source>
</evidence>
<feature type="compositionally biased region" description="Basic residues" evidence="6">
    <location>
        <begin position="511"/>
        <end position="523"/>
    </location>
</feature>
<keyword evidence="2" id="KW-0813">Transport</keyword>
<feature type="transmembrane region" description="Helical" evidence="7">
    <location>
        <begin position="286"/>
        <end position="308"/>
    </location>
</feature>
<dbReference type="PANTHER" id="PTHR19432">
    <property type="entry name" value="SUGAR TRANSPORTER"/>
    <property type="match status" value="1"/>
</dbReference>
<protein>
    <submittedName>
        <fullName evidence="8">Uncharacterized protein</fullName>
    </submittedName>
</protein>
<dbReference type="GO" id="GO:0005886">
    <property type="term" value="C:plasma membrane"/>
    <property type="evidence" value="ECO:0007669"/>
    <property type="project" value="TreeGrafter"/>
</dbReference>
<evidence type="ECO:0000313" key="8">
    <source>
        <dbReference type="EMBL" id="EJT48675.1"/>
    </source>
</evidence>
<evidence type="ECO:0000256" key="2">
    <source>
        <dbReference type="ARBA" id="ARBA00022448"/>
    </source>
</evidence>
<organism evidence="8 9">
    <name type="scientific">Trichosporon asahii var. asahii (strain ATCC 90039 / CBS 2479 / JCM 2466 / KCTC 7840 / NBRC 103889/ NCYC 2677 / UAMH 7654)</name>
    <name type="common">Yeast</name>
    <dbReference type="NCBI Taxonomy" id="1186058"/>
    <lineage>
        <taxon>Eukaryota</taxon>
        <taxon>Fungi</taxon>
        <taxon>Dikarya</taxon>
        <taxon>Basidiomycota</taxon>
        <taxon>Agaricomycotina</taxon>
        <taxon>Tremellomycetes</taxon>
        <taxon>Trichosporonales</taxon>
        <taxon>Trichosporonaceae</taxon>
        <taxon>Trichosporon</taxon>
    </lineage>
</organism>
<comment type="caution">
    <text evidence="8">The sequence shown here is derived from an EMBL/GenBank/DDBJ whole genome shotgun (WGS) entry which is preliminary data.</text>
</comment>